<name>A0A4Y2WKQ7_ARAVE</name>
<dbReference type="Proteomes" id="UP000499080">
    <property type="component" value="Unassembled WGS sequence"/>
</dbReference>
<dbReference type="OrthoDB" id="7451790at2759"/>
<comment type="caution">
    <text evidence="2">The sequence shown here is derived from an EMBL/GenBank/DDBJ whole genome shotgun (WGS) entry which is preliminary data.</text>
</comment>
<gene>
    <name evidence="2" type="ORF">AVEN_32290_1</name>
</gene>
<evidence type="ECO:0000313" key="3">
    <source>
        <dbReference type="Proteomes" id="UP000499080"/>
    </source>
</evidence>
<dbReference type="Pfam" id="PF15904">
    <property type="entry name" value="LIP1"/>
    <property type="match status" value="1"/>
</dbReference>
<feature type="domain" description="LKB1 serine/threonine kinase interacting protein 1 N-terminal" evidence="1">
    <location>
        <begin position="12"/>
        <end position="88"/>
    </location>
</feature>
<accession>A0A4Y2WKQ7</accession>
<dbReference type="AlphaFoldDB" id="A0A4Y2WKQ7"/>
<protein>
    <recommendedName>
        <fullName evidence="1">LKB1 serine/threonine kinase interacting protein 1 N-terminal domain-containing protein</fullName>
    </recommendedName>
</protein>
<proteinExistence type="predicted"/>
<dbReference type="InterPro" id="IPR031782">
    <property type="entry name" value="LIP1_N"/>
</dbReference>
<evidence type="ECO:0000259" key="1">
    <source>
        <dbReference type="Pfam" id="PF15904"/>
    </source>
</evidence>
<keyword evidence="3" id="KW-1185">Reference proteome</keyword>
<reference evidence="2 3" key="1">
    <citation type="journal article" date="2019" name="Sci. Rep.">
        <title>Orb-weaving spider Araneus ventricosus genome elucidates the spidroin gene catalogue.</title>
        <authorList>
            <person name="Kono N."/>
            <person name="Nakamura H."/>
            <person name="Ohtoshi R."/>
            <person name="Moran D.A.P."/>
            <person name="Shinohara A."/>
            <person name="Yoshida Y."/>
            <person name="Fujiwara M."/>
            <person name="Mori M."/>
            <person name="Tomita M."/>
            <person name="Arakawa K."/>
        </authorList>
    </citation>
    <scope>NUCLEOTIDE SEQUENCE [LARGE SCALE GENOMIC DNA]</scope>
</reference>
<organism evidence="2 3">
    <name type="scientific">Araneus ventricosus</name>
    <name type="common">Orbweaver spider</name>
    <name type="synonym">Epeira ventricosa</name>
    <dbReference type="NCBI Taxonomy" id="182803"/>
    <lineage>
        <taxon>Eukaryota</taxon>
        <taxon>Metazoa</taxon>
        <taxon>Ecdysozoa</taxon>
        <taxon>Arthropoda</taxon>
        <taxon>Chelicerata</taxon>
        <taxon>Arachnida</taxon>
        <taxon>Araneae</taxon>
        <taxon>Araneomorphae</taxon>
        <taxon>Entelegynae</taxon>
        <taxon>Araneoidea</taxon>
        <taxon>Araneidae</taxon>
        <taxon>Araneus</taxon>
    </lineage>
</organism>
<evidence type="ECO:0000313" key="2">
    <source>
        <dbReference type="EMBL" id="GBO37236.1"/>
    </source>
</evidence>
<dbReference type="EMBL" id="BGPR01061589">
    <property type="protein sequence ID" value="GBO37236.1"/>
    <property type="molecule type" value="Genomic_DNA"/>
</dbReference>
<sequence length="133" mass="14880">MSLESKYAHASRFAQFLRTNGHKVIDGSCKLSLTTSALCLLNTLFVEVLNKEWPGLLNISASGAENITTDIKYLYDFMKRTPSLKLFHTGQTLRGGVDLSQFSNLSLELRKIPLHLIIVALIVCLHNLKANMF</sequence>